<comment type="caution">
    <text evidence="4">The sequence shown here is derived from an EMBL/GenBank/DDBJ whole genome shotgun (WGS) entry which is preliminary data.</text>
</comment>
<feature type="region of interest" description="Disordered" evidence="1">
    <location>
        <begin position="26"/>
        <end position="61"/>
    </location>
</feature>
<evidence type="ECO:0000256" key="2">
    <source>
        <dbReference type="SAM" id="SignalP"/>
    </source>
</evidence>
<feature type="compositionally biased region" description="Polar residues" evidence="1">
    <location>
        <begin position="48"/>
        <end position="61"/>
    </location>
</feature>
<gene>
    <name evidence="4" type="ORF">ACFO5W_13795</name>
</gene>
<keyword evidence="2" id="KW-0732">Signal</keyword>
<name>A0ABV9C4A4_9GAMM</name>
<dbReference type="InterPro" id="IPR002048">
    <property type="entry name" value="EF_hand_dom"/>
</dbReference>
<evidence type="ECO:0000313" key="4">
    <source>
        <dbReference type="EMBL" id="MFC4527710.1"/>
    </source>
</evidence>
<evidence type="ECO:0000256" key="1">
    <source>
        <dbReference type="SAM" id="MobiDB-lite"/>
    </source>
</evidence>
<keyword evidence="5" id="KW-1185">Reference proteome</keyword>
<organism evidence="4 5">
    <name type="scientific">Dyella halodurans</name>
    <dbReference type="NCBI Taxonomy" id="1920171"/>
    <lineage>
        <taxon>Bacteria</taxon>
        <taxon>Pseudomonadati</taxon>
        <taxon>Pseudomonadota</taxon>
        <taxon>Gammaproteobacteria</taxon>
        <taxon>Lysobacterales</taxon>
        <taxon>Rhodanobacteraceae</taxon>
        <taxon>Dyella</taxon>
    </lineage>
</organism>
<sequence>MTYRKPLLAIVTTGSMLLAGSLLAQDQPAPMSAPPPAPTASMPASSPGAVTSSAQMQTPQGQLTVKSTVPPVVAGPAPSFEELSGGSRYITADQATAYPLLANDFAFVDKAKTGHITKAEYERWLSTK</sequence>
<dbReference type="RefSeq" id="WP_266150389.1">
    <property type="nucleotide sequence ID" value="NZ_CP064028.1"/>
</dbReference>
<dbReference type="Proteomes" id="UP001595961">
    <property type="component" value="Unassembled WGS sequence"/>
</dbReference>
<feature type="chain" id="PRO_5047303589" description="EF-hand domain-containing protein" evidence="2">
    <location>
        <begin position="25"/>
        <end position="128"/>
    </location>
</feature>
<reference evidence="5" key="1">
    <citation type="journal article" date="2019" name="Int. J. Syst. Evol. Microbiol.">
        <title>The Global Catalogue of Microorganisms (GCM) 10K type strain sequencing project: providing services to taxonomists for standard genome sequencing and annotation.</title>
        <authorList>
            <consortium name="The Broad Institute Genomics Platform"/>
            <consortium name="The Broad Institute Genome Sequencing Center for Infectious Disease"/>
            <person name="Wu L."/>
            <person name="Ma J."/>
        </authorList>
    </citation>
    <scope>NUCLEOTIDE SEQUENCE [LARGE SCALE GENOMIC DNA]</scope>
    <source>
        <strain evidence="5">CCM 4481</strain>
    </source>
</reference>
<proteinExistence type="predicted"/>
<feature type="domain" description="EF-hand" evidence="3">
    <location>
        <begin position="96"/>
        <end position="128"/>
    </location>
</feature>
<evidence type="ECO:0000313" key="5">
    <source>
        <dbReference type="Proteomes" id="UP001595961"/>
    </source>
</evidence>
<dbReference type="PROSITE" id="PS50222">
    <property type="entry name" value="EF_HAND_2"/>
    <property type="match status" value="1"/>
</dbReference>
<feature type="signal peptide" evidence="2">
    <location>
        <begin position="1"/>
        <end position="24"/>
    </location>
</feature>
<protein>
    <recommendedName>
        <fullName evidence="3">EF-hand domain-containing protein</fullName>
    </recommendedName>
</protein>
<accession>A0ABV9C4A4</accession>
<dbReference type="EMBL" id="JBHSGA010000017">
    <property type="protein sequence ID" value="MFC4527710.1"/>
    <property type="molecule type" value="Genomic_DNA"/>
</dbReference>
<evidence type="ECO:0000259" key="3">
    <source>
        <dbReference type="PROSITE" id="PS50222"/>
    </source>
</evidence>